<proteinExistence type="predicted"/>
<reference evidence="2 3" key="1">
    <citation type="submission" date="2023-10" db="EMBL/GenBank/DDBJ databases">
        <title>Holzapfeliella saturejae sp. nov. isolated from Satureja montana flowers.</title>
        <authorList>
            <person name="Alcantara C."/>
            <person name="Zuniga M."/>
            <person name="Landete J.M."/>
            <person name="Monedero V."/>
        </authorList>
    </citation>
    <scope>NUCLEOTIDE SEQUENCE [LARGE SCALE GENOMIC DNA]</scope>
    <source>
        <strain evidence="2 3">He02</strain>
    </source>
</reference>
<keyword evidence="1" id="KW-0812">Transmembrane</keyword>
<dbReference type="PANTHER" id="PTHR40076">
    <property type="entry name" value="MEMBRANE PROTEIN-RELATED"/>
    <property type="match status" value="1"/>
</dbReference>
<dbReference type="PANTHER" id="PTHR40076:SF1">
    <property type="entry name" value="MEMBRANE PROTEIN"/>
    <property type="match status" value="1"/>
</dbReference>
<keyword evidence="3" id="KW-1185">Reference proteome</keyword>
<protein>
    <submittedName>
        <fullName evidence="2">DUF975 family protein</fullName>
    </submittedName>
</protein>
<feature type="transmembrane region" description="Helical" evidence="1">
    <location>
        <begin position="128"/>
        <end position="161"/>
    </location>
</feature>
<sequence length="275" mass="31270">MNRIEIKKAASRLIKENWRYYVALALVPSLLIVFQLGGIVVSIARALQTVLDLAAQNALTTSNVMQWAETSSNSDTLTNFILTTVFTLLTMSLRMVLLTSYRNQNSEKHSGIKDIFYIFGQNRWIPAVFLIILNTIYMSVVTILLAIVYAFIAVFLILPIMMIDNTIIAIISSIILLLLTIVFVLVVIICRNFTSQMTYLLLDGYQKETSFVSAFTISFKLMTQKYNLKQYLMLQASFILWSILNILTLGISGLLWSNAYIEMSYAAFYEDLLNK</sequence>
<keyword evidence="1" id="KW-1133">Transmembrane helix</keyword>
<organism evidence="2 3">
    <name type="scientific">Holzapfeliella saturejae</name>
    <dbReference type="NCBI Taxonomy" id="3082953"/>
    <lineage>
        <taxon>Bacteria</taxon>
        <taxon>Bacillati</taxon>
        <taxon>Bacillota</taxon>
        <taxon>Bacilli</taxon>
        <taxon>Lactobacillales</taxon>
        <taxon>Lactobacillaceae</taxon>
        <taxon>Holzapfeliella</taxon>
    </lineage>
</organism>
<comment type="caution">
    <text evidence="2">The sequence shown here is derived from an EMBL/GenBank/DDBJ whole genome shotgun (WGS) entry which is preliminary data.</text>
</comment>
<dbReference type="InterPro" id="IPR010380">
    <property type="entry name" value="DUF975"/>
</dbReference>
<feature type="transmembrane region" description="Helical" evidence="1">
    <location>
        <begin position="80"/>
        <end position="101"/>
    </location>
</feature>
<name>A0ABU8SH72_9LACO</name>
<feature type="transmembrane region" description="Helical" evidence="1">
    <location>
        <begin position="167"/>
        <end position="190"/>
    </location>
</feature>
<evidence type="ECO:0000313" key="3">
    <source>
        <dbReference type="Proteomes" id="UP001377804"/>
    </source>
</evidence>
<feature type="transmembrane region" description="Helical" evidence="1">
    <location>
        <begin position="20"/>
        <end position="44"/>
    </location>
</feature>
<accession>A0ABU8SH72</accession>
<dbReference type="EMBL" id="JAWMWG010000001">
    <property type="protein sequence ID" value="MEJ6348032.1"/>
    <property type="molecule type" value="Genomic_DNA"/>
</dbReference>
<dbReference type="Pfam" id="PF06161">
    <property type="entry name" value="DUF975"/>
    <property type="match status" value="1"/>
</dbReference>
<dbReference type="Proteomes" id="UP001377804">
    <property type="component" value="Unassembled WGS sequence"/>
</dbReference>
<gene>
    <name evidence="2" type="ORF">R4Y45_02160</name>
</gene>
<keyword evidence="1" id="KW-0472">Membrane</keyword>
<dbReference type="RefSeq" id="WP_339968823.1">
    <property type="nucleotide sequence ID" value="NZ_JAWMWG010000001.1"/>
</dbReference>
<feature type="transmembrane region" description="Helical" evidence="1">
    <location>
        <begin position="231"/>
        <end position="256"/>
    </location>
</feature>
<evidence type="ECO:0000313" key="2">
    <source>
        <dbReference type="EMBL" id="MEJ6348032.1"/>
    </source>
</evidence>
<evidence type="ECO:0000256" key="1">
    <source>
        <dbReference type="SAM" id="Phobius"/>
    </source>
</evidence>